<feature type="transmembrane region" description="Helical" evidence="2">
    <location>
        <begin position="768"/>
        <end position="788"/>
    </location>
</feature>
<feature type="transmembrane region" description="Helical" evidence="2">
    <location>
        <begin position="580"/>
        <end position="604"/>
    </location>
</feature>
<gene>
    <name evidence="3" type="ORF">PPRIM_AZ9-3.1.T0620028</name>
</gene>
<comment type="caution">
    <text evidence="3">The sequence shown here is derived from an EMBL/GenBank/DDBJ whole genome shotgun (WGS) entry which is preliminary data.</text>
</comment>
<feature type="transmembrane region" description="Helical" evidence="2">
    <location>
        <begin position="639"/>
        <end position="666"/>
    </location>
</feature>
<dbReference type="OMA" id="IDNNQSC"/>
<protein>
    <recommendedName>
        <fullName evidence="5">Transmembrane protein</fullName>
    </recommendedName>
</protein>
<reference evidence="3" key="1">
    <citation type="submission" date="2021-01" db="EMBL/GenBank/DDBJ databases">
        <authorList>
            <consortium name="Genoscope - CEA"/>
            <person name="William W."/>
        </authorList>
    </citation>
    <scope>NUCLEOTIDE SEQUENCE</scope>
</reference>
<evidence type="ECO:0000256" key="1">
    <source>
        <dbReference type="SAM" id="Coils"/>
    </source>
</evidence>
<name>A0A8S1MRS2_PARPR</name>
<keyword evidence="1" id="KW-0175">Coiled coil</keyword>
<accession>A0A8S1MRS2</accession>
<organism evidence="3 4">
    <name type="scientific">Paramecium primaurelia</name>
    <dbReference type="NCBI Taxonomy" id="5886"/>
    <lineage>
        <taxon>Eukaryota</taxon>
        <taxon>Sar</taxon>
        <taxon>Alveolata</taxon>
        <taxon>Ciliophora</taxon>
        <taxon>Intramacronucleata</taxon>
        <taxon>Oligohymenophorea</taxon>
        <taxon>Peniculida</taxon>
        <taxon>Parameciidae</taxon>
        <taxon>Paramecium</taxon>
    </lineage>
</organism>
<feature type="transmembrane region" description="Helical" evidence="2">
    <location>
        <begin position="687"/>
        <end position="706"/>
    </location>
</feature>
<feature type="coiled-coil region" evidence="1">
    <location>
        <begin position="792"/>
        <end position="823"/>
    </location>
</feature>
<keyword evidence="2" id="KW-1133">Transmembrane helix</keyword>
<evidence type="ECO:0000313" key="4">
    <source>
        <dbReference type="Proteomes" id="UP000688137"/>
    </source>
</evidence>
<proteinExistence type="predicted"/>
<keyword evidence="2" id="KW-0812">Transmembrane</keyword>
<keyword evidence="4" id="KW-1185">Reference proteome</keyword>
<dbReference type="Proteomes" id="UP000688137">
    <property type="component" value="Unassembled WGS sequence"/>
</dbReference>
<feature type="transmembrane region" description="Helical" evidence="2">
    <location>
        <begin position="469"/>
        <end position="490"/>
    </location>
</feature>
<dbReference type="EMBL" id="CAJJDM010000063">
    <property type="protein sequence ID" value="CAD8079445.1"/>
    <property type="molecule type" value="Genomic_DNA"/>
</dbReference>
<evidence type="ECO:0000313" key="3">
    <source>
        <dbReference type="EMBL" id="CAD8079445.1"/>
    </source>
</evidence>
<evidence type="ECO:0000256" key="2">
    <source>
        <dbReference type="SAM" id="Phobius"/>
    </source>
</evidence>
<keyword evidence="2" id="KW-0472">Membrane</keyword>
<dbReference type="AlphaFoldDB" id="A0A8S1MRS2"/>
<feature type="transmembrane region" description="Helical" evidence="2">
    <location>
        <begin position="282"/>
        <end position="301"/>
    </location>
</feature>
<evidence type="ECO:0008006" key="5">
    <source>
        <dbReference type="Google" id="ProtNLM"/>
    </source>
</evidence>
<sequence>MSASRYISKKLQPFITSKLELTQQLEKLEKDQKEEENLSDQYFDQLGKIEKEYETLVHILEEYGKRTTVKQNGDTDQAQNLDSRIEKAVIETLSLYLLSNSKKEQLEALQEREIAKRLSSINLTLGKNQIDQQKIIDDDNQLNENEYGYFVTLKSDDTSIDVKIPATIKTFKELKQIIRSCFMLEENEIFCTDLMGNLFQDNMVLLDEIYPPLYDLMKNYQPIIGVQVVKQVKLKEIVQSGDESLLSDDGARYFIKRLRTTKPVQKQINWNLYLSYLNNFKYFIETVLFLMVLGLFLVVQIDSIKFTTSSSIITSFEKQMQISKSFLSPINNISQIINQTLTYTDDTHKYPTYPLVSGLLIQTLVKQEKLQDCSILNQHQKQMFIDNNQSCLDFSTILTDNLTDEYEFNNFNPSIYNQQFGGYVWELNLTSQQEFNDNIQLLFQKNWIQYNIKSSKFILNYFNTPTKRLIQVVITTIYLFNDILLNYNSINLESFDFNKSTETDDFYDEIIFYLSILLLSLSFLDFFAIYKNNSDNPFIFLYNSYCELINKQKKLQSKKKELSSVEQQELQQKELIIGDYFIFQISVVYVVIKIPLIFDFIYILSNITILIRGTIQRIYTNALDEIQINSNVFQDASKLIVPAFILKIFTGVQILLLMGSIIRFLGNWSPYLKCYGLVMIRFNKQSSFLLLVLVFIISISAMSWSITIQGKLLYQDNFFYDFLGLLRCSLKYGMHNDLRELGLENNYQKQISYAFETRYVIKIFKIKLQYLIILVISFIMVPIFISLMTQQVHNTKLEAEQKMIEMQKEKEKEEEEKQKQKKK</sequence>
<feature type="transmembrane region" description="Helical" evidence="2">
    <location>
        <begin position="510"/>
        <end position="530"/>
    </location>
</feature>
<feature type="coiled-coil region" evidence="1">
    <location>
        <begin position="18"/>
        <end position="45"/>
    </location>
</feature>